<feature type="binding site" evidence="9">
    <location>
        <position position="211"/>
    </location>
    <ligand>
        <name>1-deoxy-D-xylulose 5-phosphate</name>
        <dbReference type="ChEBI" id="CHEBI:57792"/>
    </ligand>
</feature>
<feature type="binding site" evidence="9">
    <location>
        <position position="117"/>
    </location>
    <ligand>
        <name>NADPH</name>
        <dbReference type="ChEBI" id="CHEBI:57783"/>
    </ligand>
</feature>
<evidence type="ECO:0000256" key="9">
    <source>
        <dbReference type="HAMAP-Rule" id="MF_00183"/>
    </source>
</evidence>
<comment type="function">
    <text evidence="9">Catalyzes the NADPH-dependent rearrangement and reduction of 1-deoxy-D-xylulose-5-phosphate (DXP) to 2-C-methyl-D-erythritol 4-phosphate (MEP).</text>
</comment>
<dbReference type="Proteomes" id="UP000522163">
    <property type="component" value="Unassembled WGS sequence"/>
</dbReference>
<dbReference type="SUPFAM" id="SSF51735">
    <property type="entry name" value="NAD(P)-binding Rossmann-fold domains"/>
    <property type="match status" value="1"/>
</dbReference>
<feature type="binding site" evidence="9">
    <location>
        <position position="198"/>
    </location>
    <ligand>
        <name>NADPH</name>
        <dbReference type="ChEBI" id="CHEBI:57783"/>
    </ligand>
</feature>
<dbReference type="Gene3D" id="1.10.1740.10">
    <property type="match status" value="1"/>
</dbReference>
<sequence length="383" mass="42986">MNIVILGSSGSIGTQCLSLLKDHPEHKVIGLSVKSKIELLKEQAKEWQVPRLCVYEEALAEKLSNDLDMPVSSGMEGLIELATLPEADMVVIALVGMIGILPTISAIKAGKKIALANKETLVCAGHLIMPMLSEYRAKLFPIDSEHSAIWQCLRGEEEKSVESLLLTASGGPFFGLKKEEMEGKTKADALKHPNWSMGQKITIDSATMVNKGLEMMEAHWLFNIPMEKIQVVIQRESILHSAVVFQDGAVKGQMGVPDMRLPIAYALFQEERECYREQRIDFSKVFSLHFFPPSLEDFPGLALGMEAGAKGGSMPTVYNAANEESVRLFLEDKIRFMEIPRSIAHCMEEHEKTWIEFPSVEEIFETEQWAREEVRRLHKEDKN</sequence>
<keyword evidence="9" id="KW-0460">Magnesium</keyword>
<comment type="caution">
    <text evidence="9">Lacks conserved residue(s) required for the propagation of feature annotation.</text>
</comment>
<dbReference type="InterPro" id="IPR026877">
    <property type="entry name" value="DXPR_C"/>
</dbReference>
<dbReference type="SUPFAM" id="SSF55347">
    <property type="entry name" value="Glyceraldehyde-3-phosphate dehydrogenase-like, C-terminal domain"/>
    <property type="match status" value="1"/>
</dbReference>
<dbReference type="PANTHER" id="PTHR30525">
    <property type="entry name" value="1-DEOXY-D-XYLULOSE 5-PHOSPHATE REDUCTOISOMERASE"/>
    <property type="match status" value="1"/>
</dbReference>
<dbReference type="GeneID" id="85014871"/>
<keyword evidence="3 9" id="KW-0479">Metal-binding</keyword>
<feature type="binding site" evidence="9">
    <location>
        <position position="210"/>
    </location>
    <ligand>
        <name>1-deoxy-D-xylulose 5-phosphate</name>
        <dbReference type="ChEBI" id="CHEBI:57792"/>
    </ligand>
</feature>
<evidence type="ECO:0000259" key="11">
    <source>
        <dbReference type="Pfam" id="PF08436"/>
    </source>
</evidence>
<dbReference type="InterPro" id="IPR013512">
    <property type="entry name" value="DXP_reductoisomerase_N"/>
</dbReference>
<comment type="caution">
    <text evidence="13">The sequence shown here is derived from an EMBL/GenBank/DDBJ whole genome shotgun (WGS) entry which is preliminary data.</text>
</comment>
<dbReference type="GO" id="GO:0030604">
    <property type="term" value="F:1-deoxy-D-xylulose-5-phosphate reductoisomerase activity"/>
    <property type="evidence" value="ECO:0007669"/>
    <property type="project" value="UniProtKB-UniRule"/>
</dbReference>
<dbReference type="SUPFAM" id="SSF69055">
    <property type="entry name" value="1-deoxy-D-xylulose-5-phosphate reductoisomerase, C-terminal domain"/>
    <property type="match status" value="1"/>
</dbReference>
<proteinExistence type="inferred from homology"/>
<feature type="domain" description="1-deoxy-D-xylulose 5-phosphate reductoisomerase N-terminal" evidence="10">
    <location>
        <begin position="3"/>
        <end position="125"/>
    </location>
</feature>
<dbReference type="FunFam" id="3.40.50.720:FF:000045">
    <property type="entry name" value="1-deoxy-D-xylulose 5-phosphate reductoisomerase"/>
    <property type="match status" value="1"/>
</dbReference>
<feature type="binding site" evidence="9">
    <location>
        <position position="12"/>
    </location>
    <ligand>
        <name>NADPH</name>
        <dbReference type="ChEBI" id="CHEBI:57783"/>
    </ligand>
</feature>
<reference evidence="13 14" key="1">
    <citation type="submission" date="2020-08" db="EMBL/GenBank/DDBJ databases">
        <title>Genomic Encyclopedia of Type Strains, Phase IV (KMG-IV): sequencing the most valuable type-strain genomes for metagenomic binning, comparative biology and taxonomic classification.</title>
        <authorList>
            <person name="Goeker M."/>
        </authorList>
    </citation>
    <scope>NUCLEOTIDE SEQUENCE [LARGE SCALE GENOMIC DNA]</scope>
    <source>
        <strain evidence="13 14">DSM 17245</strain>
    </source>
</reference>
<accession>A0A7W9SGH2</accession>
<evidence type="ECO:0000256" key="5">
    <source>
        <dbReference type="ARBA" id="ARBA00023002"/>
    </source>
</evidence>
<dbReference type="AlphaFoldDB" id="A0A7W9SGH2"/>
<dbReference type="NCBIfam" id="TIGR00243">
    <property type="entry name" value="Dxr"/>
    <property type="match status" value="1"/>
</dbReference>
<feature type="domain" description="1-deoxy-D-xylulose 5-phosphate reductoisomerase C-terminal" evidence="11">
    <location>
        <begin position="139"/>
        <end position="222"/>
    </location>
</feature>
<keyword evidence="5 9" id="KW-0560">Oxidoreductase</keyword>
<feature type="binding site" evidence="9">
    <location>
        <position position="214"/>
    </location>
    <ligand>
        <name>Mn(2+)</name>
        <dbReference type="ChEBI" id="CHEBI:29035"/>
    </ligand>
</feature>
<feature type="binding site" evidence="9">
    <location>
        <position position="205"/>
    </location>
    <ligand>
        <name>1-deoxy-D-xylulose 5-phosphate</name>
        <dbReference type="ChEBI" id="CHEBI:57792"/>
    </ligand>
</feature>
<gene>
    <name evidence="9" type="primary">dxr</name>
    <name evidence="13" type="ORF">HNQ46_001331</name>
</gene>
<dbReference type="InterPro" id="IPR013644">
    <property type="entry name" value="DXP_reductoisomerase_C"/>
</dbReference>
<comment type="catalytic activity">
    <reaction evidence="8">
        <text>2-C-methyl-D-erythritol 4-phosphate + NADP(+) = 1-deoxy-D-xylulose 5-phosphate + NADPH + H(+)</text>
        <dbReference type="Rhea" id="RHEA:13717"/>
        <dbReference type="ChEBI" id="CHEBI:15378"/>
        <dbReference type="ChEBI" id="CHEBI:57783"/>
        <dbReference type="ChEBI" id="CHEBI:57792"/>
        <dbReference type="ChEBI" id="CHEBI:58262"/>
        <dbReference type="ChEBI" id="CHEBI:58349"/>
        <dbReference type="EC" id="1.1.1.267"/>
    </reaction>
    <physiologicalReaction direction="right-to-left" evidence="8">
        <dbReference type="Rhea" id="RHEA:13719"/>
    </physiologicalReaction>
</comment>
<keyword evidence="4 9" id="KW-0521">NADP</keyword>
<dbReference type="InterPro" id="IPR003821">
    <property type="entry name" value="DXP_reductoisomerase"/>
</dbReference>
<feature type="domain" description="DXP reductoisomerase C-terminal" evidence="12">
    <location>
        <begin position="254"/>
        <end position="372"/>
    </location>
</feature>
<feature type="binding site" evidence="9">
    <location>
        <position position="10"/>
    </location>
    <ligand>
        <name>NADPH</name>
        <dbReference type="ChEBI" id="CHEBI:57783"/>
    </ligand>
</feature>
<name>A0A7W9SGH2_9FIRM</name>
<keyword evidence="7 9" id="KW-0414">Isoprene biosynthesis</keyword>
<feature type="binding site" evidence="9">
    <location>
        <position position="143"/>
    </location>
    <ligand>
        <name>Mn(2+)</name>
        <dbReference type="ChEBI" id="CHEBI:29035"/>
    </ligand>
</feature>
<dbReference type="InterPro" id="IPR036169">
    <property type="entry name" value="DXPR_C_sf"/>
</dbReference>
<dbReference type="Pfam" id="PF08436">
    <property type="entry name" value="DXP_redisom_C"/>
    <property type="match status" value="1"/>
</dbReference>
<protein>
    <recommendedName>
        <fullName evidence="9">1-deoxy-D-xylulose 5-phosphate reductoisomerase</fullName>
        <shortName evidence="9">DXP reductoisomerase</shortName>
        <ecNumber evidence="9">1.1.1.267</ecNumber>
    </recommendedName>
    <alternativeName>
        <fullName evidence="9">1-deoxyxylulose-5-phosphate reductoisomerase</fullName>
    </alternativeName>
    <alternativeName>
        <fullName evidence="9">2-C-methyl-D-erythritol 4-phosphate synthase</fullName>
    </alternativeName>
</protein>
<dbReference type="InterPro" id="IPR036291">
    <property type="entry name" value="NAD(P)-bd_dom_sf"/>
</dbReference>
<dbReference type="UniPathway" id="UPA00056">
    <property type="reaction ID" value="UER00092"/>
</dbReference>
<feature type="binding site" evidence="9">
    <location>
        <position position="11"/>
    </location>
    <ligand>
        <name>NADPH</name>
        <dbReference type="ChEBI" id="CHEBI:57783"/>
    </ligand>
</feature>
<dbReference type="RefSeq" id="WP_183683986.1">
    <property type="nucleotide sequence ID" value="NZ_JACHHH010000006.1"/>
</dbReference>
<dbReference type="EMBL" id="JACHHH010000006">
    <property type="protein sequence ID" value="MBB6041351.1"/>
    <property type="molecule type" value="Genomic_DNA"/>
</dbReference>
<dbReference type="Pfam" id="PF02670">
    <property type="entry name" value="DXP_reductoisom"/>
    <property type="match status" value="1"/>
</dbReference>
<comment type="pathway">
    <text evidence="1 9">Isoprenoid biosynthesis; isopentenyl diphosphate biosynthesis via DXP pathway; isopentenyl diphosphate from 1-deoxy-D-xylulose 5-phosphate: step 1/6.</text>
</comment>
<feature type="binding site" evidence="9">
    <location>
        <position position="118"/>
    </location>
    <ligand>
        <name>1-deoxy-D-xylulose 5-phosphate</name>
        <dbReference type="ChEBI" id="CHEBI:57792"/>
    </ligand>
</feature>
<evidence type="ECO:0000256" key="6">
    <source>
        <dbReference type="ARBA" id="ARBA00023211"/>
    </source>
</evidence>
<evidence type="ECO:0000256" key="7">
    <source>
        <dbReference type="ARBA" id="ARBA00023229"/>
    </source>
</evidence>
<dbReference type="Pfam" id="PF13288">
    <property type="entry name" value="DXPR_C"/>
    <property type="match status" value="1"/>
</dbReference>
<dbReference type="GO" id="GO:0030145">
    <property type="term" value="F:manganese ion binding"/>
    <property type="evidence" value="ECO:0007669"/>
    <property type="project" value="TreeGrafter"/>
</dbReference>
<feature type="binding site" evidence="9">
    <location>
        <position position="145"/>
    </location>
    <ligand>
        <name>Mn(2+)</name>
        <dbReference type="ChEBI" id="CHEBI:29035"/>
    </ligand>
</feature>
<evidence type="ECO:0000259" key="10">
    <source>
        <dbReference type="Pfam" id="PF02670"/>
    </source>
</evidence>
<dbReference type="HAMAP" id="MF_00183">
    <property type="entry name" value="DXP_reductoisom"/>
    <property type="match status" value="1"/>
</dbReference>
<feature type="binding site" evidence="9">
    <location>
        <position position="169"/>
    </location>
    <ligand>
        <name>1-deoxy-D-xylulose 5-phosphate</name>
        <dbReference type="ChEBI" id="CHEBI:57792"/>
    </ligand>
</feature>
<evidence type="ECO:0000256" key="1">
    <source>
        <dbReference type="ARBA" id="ARBA00005094"/>
    </source>
</evidence>
<keyword evidence="6 9" id="KW-0464">Manganese</keyword>
<feature type="binding site" evidence="9">
    <location>
        <position position="144"/>
    </location>
    <ligand>
        <name>1-deoxy-D-xylulose 5-phosphate</name>
        <dbReference type="ChEBI" id="CHEBI:57792"/>
    </ligand>
</feature>
<evidence type="ECO:0000259" key="12">
    <source>
        <dbReference type="Pfam" id="PF13288"/>
    </source>
</evidence>
<evidence type="ECO:0000256" key="8">
    <source>
        <dbReference type="ARBA" id="ARBA00048543"/>
    </source>
</evidence>
<dbReference type="EC" id="1.1.1.267" evidence="9"/>
<feature type="binding site" evidence="9">
    <location>
        <position position="145"/>
    </location>
    <ligand>
        <name>1-deoxy-D-xylulose 5-phosphate</name>
        <dbReference type="ChEBI" id="CHEBI:57792"/>
    </ligand>
</feature>
<dbReference type="PIRSF" id="PIRSF006205">
    <property type="entry name" value="Dxp_reductismrs"/>
    <property type="match status" value="1"/>
</dbReference>
<comment type="similarity">
    <text evidence="2 9">Belongs to the DXR family.</text>
</comment>
<feature type="binding site" evidence="9">
    <location>
        <position position="214"/>
    </location>
    <ligand>
        <name>1-deoxy-D-xylulose 5-phosphate</name>
        <dbReference type="ChEBI" id="CHEBI:57792"/>
    </ligand>
</feature>
<feature type="binding site" evidence="9">
    <location>
        <position position="192"/>
    </location>
    <ligand>
        <name>1-deoxy-D-xylulose 5-phosphate</name>
        <dbReference type="ChEBI" id="CHEBI:57792"/>
    </ligand>
</feature>
<evidence type="ECO:0000256" key="3">
    <source>
        <dbReference type="ARBA" id="ARBA00022723"/>
    </source>
</evidence>
<dbReference type="GO" id="GO:0016853">
    <property type="term" value="F:isomerase activity"/>
    <property type="evidence" value="ECO:0007669"/>
    <property type="project" value="UniProtKB-KW"/>
</dbReference>
<evidence type="ECO:0000256" key="4">
    <source>
        <dbReference type="ARBA" id="ARBA00022857"/>
    </source>
</evidence>
<dbReference type="GO" id="GO:0051484">
    <property type="term" value="P:isopentenyl diphosphate biosynthetic process, methylerythritol 4-phosphate pathway involved in terpenoid biosynthetic process"/>
    <property type="evidence" value="ECO:0007669"/>
    <property type="project" value="TreeGrafter"/>
</dbReference>
<evidence type="ECO:0000313" key="13">
    <source>
        <dbReference type="EMBL" id="MBB6041351.1"/>
    </source>
</evidence>
<dbReference type="Gene3D" id="3.40.50.720">
    <property type="entry name" value="NAD(P)-binding Rossmann-like Domain"/>
    <property type="match status" value="1"/>
</dbReference>
<dbReference type="GO" id="GO:0070402">
    <property type="term" value="F:NADPH binding"/>
    <property type="evidence" value="ECO:0007669"/>
    <property type="project" value="InterPro"/>
</dbReference>
<feature type="binding site" evidence="9">
    <location>
        <position position="119"/>
    </location>
    <ligand>
        <name>NADPH</name>
        <dbReference type="ChEBI" id="CHEBI:57783"/>
    </ligand>
</feature>
<evidence type="ECO:0000256" key="2">
    <source>
        <dbReference type="ARBA" id="ARBA00006825"/>
    </source>
</evidence>
<comment type="cofactor">
    <cofactor evidence="9">
        <name>Mg(2+)</name>
        <dbReference type="ChEBI" id="CHEBI:18420"/>
    </cofactor>
    <cofactor evidence="9">
        <name>Mn(2+)</name>
        <dbReference type="ChEBI" id="CHEBI:29035"/>
    </cofactor>
</comment>
<keyword evidence="13" id="KW-0413">Isomerase</keyword>
<evidence type="ECO:0000313" key="14">
    <source>
        <dbReference type="Proteomes" id="UP000522163"/>
    </source>
</evidence>
<organism evidence="13 14">
    <name type="scientific">Oribacterium sinus</name>
    <dbReference type="NCBI Taxonomy" id="237576"/>
    <lineage>
        <taxon>Bacteria</taxon>
        <taxon>Bacillati</taxon>
        <taxon>Bacillota</taxon>
        <taxon>Clostridia</taxon>
        <taxon>Lachnospirales</taxon>
        <taxon>Lachnospiraceae</taxon>
        <taxon>Oribacterium</taxon>
    </lineage>
</organism>
<dbReference type="PANTHER" id="PTHR30525:SF0">
    <property type="entry name" value="1-DEOXY-D-XYLULOSE 5-PHOSPHATE REDUCTOISOMERASE, CHLOROPLASTIC"/>
    <property type="match status" value="1"/>
</dbReference>